<dbReference type="NCBIfam" id="TIGR00762">
    <property type="entry name" value="DegV"/>
    <property type="match status" value="1"/>
</dbReference>
<dbReference type="Proteomes" id="UP001652338">
    <property type="component" value="Unassembled WGS sequence"/>
</dbReference>
<dbReference type="InterPro" id="IPR003797">
    <property type="entry name" value="DegV"/>
</dbReference>
<keyword evidence="3" id="KW-1185">Reference proteome</keyword>
<name>A0ABT2SLE3_9FIRM</name>
<proteinExistence type="predicted"/>
<dbReference type="InterPro" id="IPR050270">
    <property type="entry name" value="DegV_domain_contain"/>
</dbReference>
<dbReference type="EMBL" id="JAOQKE010000008">
    <property type="protein sequence ID" value="MCU6725321.1"/>
    <property type="molecule type" value="Genomic_DNA"/>
</dbReference>
<dbReference type="Gene3D" id="3.40.50.10170">
    <property type="match status" value="1"/>
</dbReference>
<gene>
    <name evidence="2" type="ORF">OCV47_08160</name>
</gene>
<keyword evidence="1" id="KW-0446">Lipid-binding</keyword>
<protein>
    <submittedName>
        <fullName evidence="2">DegV family protein</fullName>
    </submittedName>
</protein>
<dbReference type="SUPFAM" id="SSF82549">
    <property type="entry name" value="DAK1/DegV-like"/>
    <property type="match status" value="1"/>
</dbReference>
<dbReference type="PANTHER" id="PTHR33434:SF2">
    <property type="entry name" value="FATTY ACID-BINDING PROTEIN TM_1468"/>
    <property type="match status" value="1"/>
</dbReference>
<organism evidence="2 3">
    <name type="scientific">Muricoprocola aceti</name>
    <dbReference type="NCBI Taxonomy" id="2981772"/>
    <lineage>
        <taxon>Bacteria</taxon>
        <taxon>Bacillati</taxon>
        <taxon>Bacillota</taxon>
        <taxon>Clostridia</taxon>
        <taxon>Lachnospirales</taxon>
        <taxon>Lachnospiraceae</taxon>
        <taxon>Muricoprocola</taxon>
    </lineage>
</organism>
<dbReference type="InterPro" id="IPR043168">
    <property type="entry name" value="DegV_C"/>
</dbReference>
<dbReference type="PROSITE" id="PS51482">
    <property type="entry name" value="DEGV"/>
    <property type="match status" value="1"/>
</dbReference>
<dbReference type="RefSeq" id="WP_117447960.1">
    <property type="nucleotide sequence ID" value="NZ_JAOQKE010000008.1"/>
</dbReference>
<accession>A0ABT2SLE3</accession>
<evidence type="ECO:0000313" key="2">
    <source>
        <dbReference type="EMBL" id="MCU6725321.1"/>
    </source>
</evidence>
<dbReference type="Gene3D" id="3.30.1180.10">
    <property type="match status" value="1"/>
</dbReference>
<dbReference type="Pfam" id="PF02645">
    <property type="entry name" value="DegV"/>
    <property type="match status" value="1"/>
</dbReference>
<evidence type="ECO:0000313" key="3">
    <source>
        <dbReference type="Proteomes" id="UP001652338"/>
    </source>
</evidence>
<dbReference type="PANTHER" id="PTHR33434">
    <property type="entry name" value="DEGV DOMAIN-CONTAINING PROTEIN DR_1986-RELATED"/>
    <property type="match status" value="1"/>
</dbReference>
<sequence length="295" mass="32895">MNSTIGVVTDSHSSITQKEAEKLGIYVLPMPFYIDNTCYYEDINLAREEFFEKMKAGSHVSTSQPGPEEVMKIWEKALKEHEQILYIPLSSALSGSCQTAQMLAQEEPYAGRVFVVDNGRVSATQHRSVLDALELIEEGYTTAQIRQMLEEARAKNTIYIGVQDLEYLKRGGRISRATAALGSVLNIKPVLQFDVGTLDTYKKCRGFVQAKKVMIDAMKQEFATKFKEEVQQGEVYLLAATSATAEESEKWLEDIKKAFPEMTVLYDKLSLGVSCHIGPGGLGIGCSCRPKRITR</sequence>
<reference evidence="2 3" key="1">
    <citation type="journal article" date="2021" name="ISME Commun">
        <title>Automated analysis of genomic sequences facilitates high-throughput and comprehensive description of bacteria.</title>
        <authorList>
            <person name="Hitch T.C.A."/>
        </authorList>
    </citation>
    <scope>NUCLEOTIDE SEQUENCE [LARGE SCALE GENOMIC DNA]</scope>
    <source>
        <strain evidence="2 3">Sanger_29</strain>
    </source>
</reference>
<evidence type="ECO:0000256" key="1">
    <source>
        <dbReference type="ARBA" id="ARBA00023121"/>
    </source>
</evidence>
<comment type="caution">
    <text evidence="2">The sequence shown here is derived from an EMBL/GenBank/DDBJ whole genome shotgun (WGS) entry which is preliminary data.</text>
</comment>